<dbReference type="SUPFAM" id="SSF54695">
    <property type="entry name" value="POZ domain"/>
    <property type="match status" value="1"/>
</dbReference>
<dbReference type="InterPro" id="IPR011705">
    <property type="entry name" value="BACK"/>
</dbReference>
<dbReference type="PANTHER" id="PTHR45632">
    <property type="entry name" value="LD33804P"/>
    <property type="match status" value="1"/>
</dbReference>
<dbReference type="Proteomes" id="UP000037460">
    <property type="component" value="Unassembled WGS sequence"/>
</dbReference>
<organism evidence="4 5">
    <name type="scientific">Chrysochromulina tobinii</name>
    <dbReference type="NCBI Taxonomy" id="1460289"/>
    <lineage>
        <taxon>Eukaryota</taxon>
        <taxon>Haptista</taxon>
        <taxon>Haptophyta</taxon>
        <taxon>Prymnesiophyceae</taxon>
        <taxon>Prymnesiales</taxon>
        <taxon>Chrysochromulinaceae</taxon>
        <taxon>Chrysochromulina</taxon>
    </lineage>
</organism>
<sequence>MAAVEAPRATKRARLTEDCARQVAVELSGGAAYPTELIALWRESADNFCDIVIVVEGKAFPAHRCVLAAASPFMRVHFKQQSFADSGTREFTVSDLSAVAFACALDFIYSGAATLESDARLLDLLEVASRLEVAPLLEAVSAAIQHRVTCTDSVQVWELAERYSLPMLETAARRTCLRSFEPLVKSPSFLSLSRERLLALLGDDALTIDSELTAFEAALQWARHHGATSDSELAELLAHVRFGFMPRERLHDVLSEPLVAASPTIMKDVACGLSSVSDRS</sequence>
<dbReference type="PROSITE" id="PS50097">
    <property type="entry name" value="BTB"/>
    <property type="match status" value="1"/>
</dbReference>
<dbReference type="EMBL" id="JWZX01000754">
    <property type="protein sequence ID" value="KOO35777.1"/>
    <property type="molecule type" value="Genomic_DNA"/>
</dbReference>
<dbReference type="InterPro" id="IPR000210">
    <property type="entry name" value="BTB/POZ_dom"/>
</dbReference>
<dbReference type="Gene3D" id="1.25.40.420">
    <property type="match status" value="1"/>
</dbReference>
<name>A0A0M0KAY9_9EUKA</name>
<keyword evidence="5" id="KW-1185">Reference proteome</keyword>
<dbReference type="InterPro" id="IPR011333">
    <property type="entry name" value="SKP1/BTB/POZ_sf"/>
</dbReference>
<accession>A0A0M0KAY9</accession>
<dbReference type="Pfam" id="PF07707">
    <property type="entry name" value="BACK"/>
    <property type="match status" value="1"/>
</dbReference>
<dbReference type="SMART" id="SM00225">
    <property type="entry name" value="BTB"/>
    <property type="match status" value="1"/>
</dbReference>
<dbReference type="OrthoDB" id="45365at2759"/>
<feature type="domain" description="BTB" evidence="3">
    <location>
        <begin position="49"/>
        <end position="117"/>
    </location>
</feature>
<dbReference type="SMART" id="SM00875">
    <property type="entry name" value="BACK"/>
    <property type="match status" value="1"/>
</dbReference>
<dbReference type="AlphaFoldDB" id="A0A0M0KAY9"/>
<keyword evidence="2" id="KW-0677">Repeat</keyword>
<dbReference type="Gene3D" id="3.30.710.10">
    <property type="entry name" value="Potassium Channel Kv1.1, Chain A"/>
    <property type="match status" value="1"/>
</dbReference>
<evidence type="ECO:0000259" key="3">
    <source>
        <dbReference type="PROSITE" id="PS50097"/>
    </source>
</evidence>
<evidence type="ECO:0000313" key="4">
    <source>
        <dbReference type="EMBL" id="KOO35777.1"/>
    </source>
</evidence>
<reference evidence="5" key="1">
    <citation type="journal article" date="2015" name="PLoS Genet.">
        <title>Genome Sequence and Transcriptome Analyses of Chrysochromulina tobin: Metabolic Tools for Enhanced Algal Fitness in the Prominent Order Prymnesiales (Haptophyceae).</title>
        <authorList>
            <person name="Hovde B.T."/>
            <person name="Deodato C.R."/>
            <person name="Hunsperger H.M."/>
            <person name="Ryken S.A."/>
            <person name="Yost W."/>
            <person name="Jha R.K."/>
            <person name="Patterson J."/>
            <person name="Monnat R.J. Jr."/>
            <person name="Barlow S.B."/>
            <person name="Starkenburg S.R."/>
            <person name="Cattolico R.A."/>
        </authorList>
    </citation>
    <scope>NUCLEOTIDE SEQUENCE</scope>
    <source>
        <strain evidence="5">CCMP291</strain>
    </source>
</reference>
<keyword evidence="1" id="KW-0880">Kelch repeat</keyword>
<gene>
    <name evidence="4" type="ORF">Ctob_010850</name>
</gene>
<protein>
    <submittedName>
        <fullName evidence="4">Kelch-like protein 24</fullName>
    </submittedName>
</protein>
<proteinExistence type="predicted"/>
<evidence type="ECO:0000256" key="2">
    <source>
        <dbReference type="ARBA" id="ARBA00022737"/>
    </source>
</evidence>
<evidence type="ECO:0000313" key="5">
    <source>
        <dbReference type="Proteomes" id="UP000037460"/>
    </source>
</evidence>
<dbReference type="CDD" id="cd18186">
    <property type="entry name" value="BTB_POZ_ZBTB_KLHL-like"/>
    <property type="match status" value="1"/>
</dbReference>
<dbReference type="Pfam" id="PF00651">
    <property type="entry name" value="BTB"/>
    <property type="match status" value="1"/>
</dbReference>
<comment type="caution">
    <text evidence="4">The sequence shown here is derived from an EMBL/GenBank/DDBJ whole genome shotgun (WGS) entry which is preliminary data.</text>
</comment>
<dbReference type="PANTHER" id="PTHR45632:SF3">
    <property type="entry name" value="KELCH-LIKE PROTEIN 32"/>
    <property type="match status" value="1"/>
</dbReference>
<evidence type="ECO:0000256" key="1">
    <source>
        <dbReference type="ARBA" id="ARBA00022441"/>
    </source>
</evidence>